<accession>A0A3S0ZQV5</accession>
<dbReference type="Gene3D" id="1.20.1440.60">
    <property type="entry name" value="23S rRNA-intervening sequence"/>
    <property type="match status" value="1"/>
</dbReference>
<gene>
    <name evidence="1" type="ORF">PCC6912_36920</name>
</gene>
<dbReference type="PANTHER" id="PTHR38471">
    <property type="entry name" value="FOUR HELIX BUNDLE PROTEIN"/>
    <property type="match status" value="1"/>
</dbReference>
<evidence type="ECO:0000313" key="2">
    <source>
        <dbReference type="Proteomes" id="UP000268857"/>
    </source>
</evidence>
<dbReference type="AlphaFoldDB" id="A0A3S0ZQV5"/>
<dbReference type="InterPro" id="IPR012657">
    <property type="entry name" value="23S_rRNA-intervening_sequence"/>
</dbReference>
<dbReference type="InterPro" id="IPR036583">
    <property type="entry name" value="23S_rRNA_IVS_sf"/>
</dbReference>
<proteinExistence type="predicted"/>
<dbReference type="PANTHER" id="PTHR38471:SF2">
    <property type="entry name" value="FOUR HELIX BUNDLE PROTEIN"/>
    <property type="match status" value="1"/>
</dbReference>
<dbReference type="NCBIfam" id="TIGR02436">
    <property type="entry name" value="four helix bundle protein"/>
    <property type="match status" value="1"/>
</dbReference>
<name>A0A3S0ZQV5_CHLFR</name>
<dbReference type="SUPFAM" id="SSF158446">
    <property type="entry name" value="IVS-encoded protein-like"/>
    <property type="match status" value="1"/>
</dbReference>
<evidence type="ECO:0000313" key="1">
    <source>
        <dbReference type="EMBL" id="RUR77811.1"/>
    </source>
</evidence>
<dbReference type="Proteomes" id="UP000268857">
    <property type="component" value="Unassembled WGS sequence"/>
</dbReference>
<sequence>MIQNILNFYLEKDICDRTFTFSIRIVKLCQFLDDKPGVARTLAQQLLRSGTSIGANVEEAQAAQSKADFIGKMMIALKESRETRYWLRLLVASEIVPQEKISQLQTEAEELTRILGAIVISTKDSN</sequence>
<evidence type="ECO:0008006" key="3">
    <source>
        <dbReference type="Google" id="ProtNLM"/>
    </source>
</evidence>
<dbReference type="EMBL" id="RSCJ01000016">
    <property type="protein sequence ID" value="RUR77811.1"/>
    <property type="molecule type" value="Genomic_DNA"/>
</dbReference>
<dbReference type="PIRSF" id="PIRSF035652">
    <property type="entry name" value="CHP02436"/>
    <property type="match status" value="1"/>
</dbReference>
<protein>
    <recommendedName>
        <fullName evidence="3">Four helix bundle protein</fullName>
    </recommendedName>
</protein>
<keyword evidence="2" id="KW-1185">Reference proteome</keyword>
<comment type="caution">
    <text evidence="1">The sequence shown here is derived from an EMBL/GenBank/DDBJ whole genome shotgun (WGS) entry which is preliminary data.</text>
</comment>
<organism evidence="1 2">
    <name type="scientific">Chlorogloeopsis fritschii PCC 6912</name>
    <dbReference type="NCBI Taxonomy" id="211165"/>
    <lineage>
        <taxon>Bacteria</taxon>
        <taxon>Bacillati</taxon>
        <taxon>Cyanobacteriota</taxon>
        <taxon>Cyanophyceae</taxon>
        <taxon>Nostocales</taxon>
        <taxon>Chlorogloeopsidaceae</taxon>
        <taxon>Chlorogloeopsis</taxon>
    </lineage>
</organism>
<reference evidence="1 2" key="1">
    <citation type="journal article" date="2019" name="Genome Biol. Evol.">
        <title>Day and night: Metabolic profiles and evolutionary relationships of six axenic non-marine cyanobacteria.</title>
        <authorList>
            <person name="Will S.E."/>
            <person name="Henke P."/>
            <person name="Boedeker C."/>
            <person name="Huang S."/>
            <person name="Brinkmann H."/>
            <person name="Rohde M."/>
            <person name="Jarek M."/>
            <person name="Friedl T."/>
            <person name="Seufert S."/>
            <person name="Schumacher M."/>
            <person name="Overmann J."/>
            <person name="Neumann-Schaal M."/>
            <person name="Petersen J."/>
        </authorList>
    </citation>
    <scope>NUCLEOTIDE SEQUENCE [LARGE SCALE GENOMIC DNA]</scope>
    <source>
        <strain evidence="1 2">PCC 6912</strain>
    </source>
</reference>
<dbReference type="STRING" id="211165.GCA_000317285_06238"/>
<dbReference type="Pfam" id="PF05635">
    <property type="entry name" value="23S_rRNA_IVP"/>
    <property type="match status" value="1"/>
</dbReference>
<dbReference type="RefSeq" id="WP_016876469.1">
    <property type="nucleotide sequence ID" value="NZ_AJLN01000145.1"/>
</dbReference>
<dbReference type="OrthoDB" id="285993at2"/>